<keyword evidence="3" id="KW-1185">Reference proteome</keyword>
<keyword evidence="1" id="KW-1133">Transmembrane helix</keyword>
<keyword evidence="1" id="KW-0812">Transmembrane</keyword>
<feature type="transmembrane region" description="Helical" evidence="1">
    <location>
        <begin position="7"/>
        <end position="25"/>
    </location>
</feature>
<evidence type="ECO:0000256" key="1">
    <source>
        <dbReference type="SAM" id="Phobius"/>
    </source>
</evidence>
<organism evidence="2 3">
    <name type="scientific">Kiloniella litopenaei</name>
    <dbReference type="NCBI Taxonomy" id="1549748"/>
    <lineage>
        <taxon>Bacteria</taxon>
        <taxon>Pseudomonadati</taxon>
        <taxon>Pseudomonadota</taxon>
        <taxon>Alphaproteobacteria</taxon>
        <taxon>Rhodospirillales</taxon>
        <taxon>Kiloniellaceae</taxon>
        <taxon>Kiloniella</taxon>
    </lineage>
</organism>
<dbReference type="EMBL" id="LANI01000037">
    <property type="protein sequence ID" value="KKJ75214.1"/>
    <property type="molecule type" value="Genomic_DNA"/>
</dbReference>
<feature type="transmembrane region" description="Helical" evidence="1">
    <location>
        <begin position="68"/>
        <end position="84"/>
    </location>
</feature>
<gene>
    <name evidence="2" type="ORF">WH95_19535</name>
</gene>
<keyword evidence="1" id="KW-0472">Membrane</keyword>
<evidence type="ECO:0000313" key="3">
    <source>
        <dbReference type="Proteomes" id="UP000034491"/>
    </source>
</evidence>
<name>A0A0M2R467_9PROT</name>
<evidence type="ECO:0000313" key="2">
    <source>
        <dbReference type="EMBL" id="KKJ75214.1"/>
    </source>
</evidence>
<protein>
    <submittedName>
        <fullName evidence="2">Uncharacterized protein</fullName>
    </submittedName>
</protein>
<proteinExistence type="predicted"/>
<sequence length="119" mass="13085">MSKLAANTVVFVMVYILCMIPTYLLPYMGSNSAIVTIGTVGFNPAFWFHLLCFVALAVIVWQRGQVIDANWLLIFPVLALVFDFTPGLNVIPLVPTVMHLLAIIIGVIKAQKPENSPVL</sequence>
<dbReference type="Proteomes" id="UP000034491">
    <property type="component" value="Unassembled WGS sequence"/>
</dbReference>
<accession>A0A0M2R467</accession>
<dbReference type="OrthoDB" id="8536556at2"/>
<reference evidence="2 3" key="1">
    <citation type="submission" date="2015-03" db="EMBL/GenBank/DDBJ databases">
        <title>Genome sequence of Kiloniella sp. P1-1, isolated from the gut microflora of Pacific white shrimp, Penaeus vannamei.</title>
        <authorList>
            <person name="Shao Z."/>
            <person name="Wang L."/>
            <person name="Li X."/>
        </authorList>
    </citation>
    <scope>NUCLEOTIDE SEQUENCE [LARGE SCALE GENOMIC DNA]</scope>
    <source>
        <strain evidence="2 3">P1-1</strain>
    </source>
</reference>
<dbReference type="AlphaFoldDB" id="A0A0M2R467"/>
<comment type="caution">
    <text evidence="2">The sequence shown here is derived from an EMBL/GenBank/DDBJ whole genome shotgun (WGS) entry which is preliminary data.</text>
</comment>
<feature type="transmembrane region" description="Helical" evidence="1">
    <location>
        <begin position="45"/>
        <end position="61"/>
    </location>
</feature>